<reference evidence="1" key="1">
    <citation type="submission" date="2021-02" db="EMBL/GenBank/DDBJ databases">
        <authorList>
            <person name="Syme A R."/>
            <person name="Syme A R."/>
            <person name="Moolhuijzen P."/>
        </authorList>
    </citation>
    <scope>NUCLEOTIDE SEQUENCE</scope>
    <source>
        <strain evidence="1">W1-1</strain>
    </source>
</reference>
<evidence type="ECO:0000313" key="1">
    <source>
        <dbReference type="EMBL" id="CAE7186497.1"/>
    </source>
</evidence>
<dbReference type="AlphaFoldDB" id="A0A6S6W5L0"/>
<gene>
    <name evidence="1" type="ORF">PTTW11_06975</name>
</gene>
<sequence length="131" mass="14138">MQPLTFTTLLTAALLTLSTTASPLAEEKRQVPEGAPRVYARFFGDGGCNTEWLEDTVFLQSGTRGLAGCQDLTVGPFASTFFDFNNFNATIRFFNLPCSQLTSVNSGNHVDIAPGQTPGCQALAIRSWVTL</sequence>
<accession>A0A6S6W5L0</accession>
<dbReference type="EMBL" id="HG992982">
    <property type="protein sequence ID" value="CAE7186497.1"/>
    <property type="molecule type" value="Genomic_DNA"/>
</dbReference>
<proteinExistence type="predicted"/>
<protein>
    <submittedName>
        <fullName evidence="1">Uncharacterized protein</fullName>
    </submittedName>
</protein>
<name>A0A6S6W5L0_9PLEO</name>
<dbReference type="Proteomes" id="UP000472372">
    <property type="component" value="Chromosome 6"/>
</dbReference>
<organism evidence="1 2">
    <name type="scientific">Pyrenophora teres f. teres</name>
    <dbReference type="NCBI Taxonomy" id="97479"/>
    <lineage>
        <taxon>Eukaryota</taxon>
        <taxon>Fungi</taxon>
        <taxon>Dikarya</taxon>
        <taxon>Ascomycota</taxon>
        <taxon>Pezizomycotina</taxon>
        <taxon>Dothideomycetes</taxon>
        <taxon>Pleosporomycetidae</taxon>
        <taxon>Pleosporales</taxon>
        <taxon>Pleosporineae</taxon>
        <taxon>Pleosporaceae</taxon>
        <taxon>Pyrenophora</taxon>
    </lineage>
</organism>
<evidence type="ECO:0000313" key="2">
    <source>
        <dbReference type="Proteomes" id="UP000472372"/>
    </source>
</evidence>